<feature type="transmembrane region" description="Helical" evidence="8">
    <location>
        <begin position="265"/>
        <end position="289"/>
    </location>
</feature>
<feature type="transmembrane region" description="Helical" evidence="8">
    <location>
        <begin position="301"/>
        <end position="320"/>
    </location>
</feature>
<keyword evidence="3" id="KW-1003">Cell membrane</keyword>
<feature type="transmembrane region" description="Helical" evidence="8">
    <location>
        <begin position="234"/>
        <end position="253"/>
    </location>
</feature>
<evidence type="ECO:0000256" key="7">
    <source>
        <dbReference type="ARBA" id="ARBA00023136"/>
    </source>
</evidence>
<keyword evidence="10" id="KW-1185">Reference proteome</keyword>
<dbReference type="PANTHER" id="PTHR32024:SF3">
    <property type="entry name" value="TRK SYSTEM POTASSIUM UPTAKE PROTEIN"/>
    <property type="match status" value="1"/>
</dbReference>
<dbReference type="GO" id="GO:0030001">
    <property type="term" value="P:metal ion transport"/>
    <property type="evidence" value="ECO:0007669"/>
    <property type="project" value="UniProtKB-ARBA"/>
</dbReference>
<evidence type="ECO:0000256" key="6">
    <source>
        <dbReference type="ARBA" id="ARBA00023065"/>
    </source>
</evidence>
<feature type="transmembrane region" description="Helical" evidence="8">
    <location>
        <begin position="393"/>
        <end position="414"/>
    </location>
</feature>
<evidence type="ECO:0000313" key="10">
    <source>
        <dbReference type="Proteomes" id="UP000637906"/>
    </source>
</evidence>
<gene>
    <name evidence="9" type="primary">trkH</name>
    <name evidence="9" type="ORF">sL5_04900</name>
</gene>
<dbReference type="GO" id="GO:0005886">
    <property type="term" value="C:plasma membrane"/>
    <property type="evidence" value="ECO:0007669"/>
    <property type="project" value="UniProtKB-SubCell"/>
</dbReference>
<keyword evidence="6" id="KW-0406">Ion transport</keyword>
<dbReference type="InterPro" id="IPR003445">
    <property type="entry name" value="Cat_transpt"/>
</dbReference>
<dbReference type="EMBL" id="BNGU01000016">
    <property type="protein sequence ID" value="GHM59497.1"/>
    <property type="molecule type" value="Genomic_DNA"/>
</dbReference>
<organism evidence="9 10">
    <name type="scientific">Candidatus Mesenet longicola</name>
    <dbReference type="NCBI Taxonomy" id="1892558"/>
    <lineage>
        <taxon>Bacteria</taxon>
        <taxon>Pseudomonadati</taxon>
        <taxon>Pseudomonadota</taxon>
        <taxon>Alphaproteobacteria</taxon>
        <taxon>Rickettsiales</taxon>
        <taxon>Anaplasmataceae</taxon>
        <taxon>Candidatus Mesenet</taxon>
    </lineage>
</organism>
<comment type="subcellular location">
    <subcellularLocation>
        <location evidence="1">Cell membrane</location>
        <topology evidence="1">Multi-pass membrane protein</topology>
    </subcellularLocation>
</comment>
<proteinExistence type="predicted"/>
<dbReference type="Pfam" id="PF02386">
    <property type="entry name" value="TrkH"/>
    <property type="match status" value="1"/>
</dbReference>
<keyword evidence="7 8" id="KW-0472">Membrane</keyword>
<keyword evidence="4 8" id="KW-0812">Transmembrane</keyword>
<keyword evidence="2" id="KW-0813">Transport</keyword>
<feature type="transmembrane region" description="Helical" evidence="8">
    <location>
        <begin position="456"/>
        <end position="481"/>
    </location>
</feature>
<evidence type="ECO:0000256" key="2">
    <source>
        <dbReference type="ARBA" id="ARBA00022448"/>
    </source>
</evidence>
<feature type="transmembrane region" description="Helical" evidence="8">
    <location>
        <begin position="7"/>
        <end position="33"/>
    </location>
</feature>
<dbReference type="PANTHER" id="PTHR32024">
    <property type="entry name" value="TRK SYSTEM POTASSIUM UPTAKE PROTEIN TRKG-RELATED"/>
    <property type="match status" value="1"/>
</dbReference>
<dbReference type="GO" id="GO:0008324">
    <property type="term" value="F:monoatomic cation transmembrane transporter activity"/>
    <property type="evidence" value="ECO:0007669"/>
    <property type="project" value="InterPro"/>
</dbReference>
<evidence type="ECO:0000256" key="4">
    <source>
        <dbReference type="ARBA" id="ARBA00022692"/>
    </source>
</evidence>
<dbReference type="AlphaFoldDB" id="A0A8J3HUI9"/>
<comment type="caution">
    <text evidence="9">The sequence shown here is derived from an EMBL/GenBank/DDBJ whole genome shotgun (WGS) entry which is preliminary data.</text>
</comment>
<feature type="transmembrane region" description="Helical" evidence="8">
    <location>
        <begin position="178"/>
        <end position="197"/>
    </location>
</feature>
<accession>A0A8J3HUI9</accession>
<feature type="transmembrane region" description="Helical" evidence="8">
    <location>
        <begin position="125"/>
        <end position="147"/>
    </location>
</feature>
<reference evidence="9 10" key="1">
    <citation type="journal article" date="2021" name="Microb. Ecol.">
        <title>Candidatus Mesenet longicola: Novel Endosymbionts of Brontispa longissima that Induce Cytoplasmic Incompatibility.</title>
        <authorList>
            <person name="Takano S."/>
            <person name="Gotoh Y."/>
            <person name="Hayashi T."/>
        </authorList>
    </citation>
    <scope>NUCLEOTIDE SEQUENCE [LARGE SCALE GENOMIC DNA]</scope>
    <source>
        <strain evidence="9">L5</strain>
    </source>
</reference>
<evidence type="ECO:0000256" key="1">
    <source>
        <dbReference type="ARBA" id="ARBA00004651"/>
    </source>
</evidence>
<evidence type="ECO:0000256" key="5">
    <source>
        <dbReference type="ARBA" id="ARBA00022989"/>
    </source>
</evidence>
<feature type="transmembrane region" description="Helical" evidence="8">
    <location>
        <begin position="39"/>
        <end position="57"/>
    </location>
</feature>
<evidence type="ECO:0000313" key="9">
    <source>
        <dbReference type="EMBL" id="GHM59497.1"/>
    </source>
</evidence>
<feature type="transmembrane region" description="Helical" evidence="8">
    <location>
        <begin position="69"/>
        <end position="89"/>
    </location>
</feature>
<name>A0A8J3HUI9_9RICK</name>
<feature type="transmembrane region" description="Helical" evidence="8">
    <location>
        <begin position="326"/>
        <end position="344"/>
    </location>
</feature>
<dbReference type="Proteomes" id="UP000637906">
    <property type="component" value="Unassembled WGS sequence"/>
</dbReference>
<evidence type="ECO:0000256" key="3">
    <source>
        <dbReference type="ARBA" id="ARBA00022475"/>
    </source>
</evidence>
<protein>
    <submittedName>
        <fullName evidence="9">Trk system potassium uptake protein</fullName>
    </submittedName>
</protein>
<keyword evidence="5 8" id="KW-1133">Transmembrane helix</keyword>
<sequence>MLKDLRSIVFIIGILLFPLSIIMTIPAVTNLLFGYEWRGFIISSAITLFFSIVFSLLGKLSKLNSVKDFAVTSCVWFILPLFAAIPFLFETSISYIDAIFETISGITTTGATILSHLHEKSPGILLWRAILSGIGGLGIITIGIIIFPSLKFAGLRNLLASESSEVAKKKLPNIVHKVAHITIVYCIFIFLCILLYYFAGMSIFDAICHGISTVSTGGFANYDDSLAHYNSIKIEIIAVTFMLLGACPFLTYLKMTKRLYFYDEQILYFIGIIIVSVFITFIWIHFSSICLNNKIDRDFTLFRYTIFSIVSLTTSAGFTICDYGNWCFIVVFAFFLTLIGGCSGSTSGGIKIFRIVVLIKAVKAYFHDVVNQNETSVVKLNGKILEDEEIKSIFIYFFLYISIFTIATIAMSFISKADFITSLSAISAALTNSGPGFGAIIGPSGNYATFSSPTKLLLSLVMLIGRLEILPVFAFLSSVFYKFSKDKTS</sequence>
<evidence type="ECO:0000256" key="8">
    <source>
        <dbReference type="SAM" id="Phobius"/>
    </source>
</evidence>